<evidence type="ECO:0000313" key="2">
    <source>
        <dbReference type="Proteomes" id="UP000887013"/>
    </source>
</evidence>
<dbReference type="EMBL" id="BMAW01060662">
    <property type="protein sequence ID" value="GFT27368.1"/>
    <property type="molecule type" value="Genomic_DNA"/>
</dbReference>
<dbReference type="GO" id="GO:0003676">
    <property type="term" value="F:nucleic acid binding"/>
    <property type="evidence" value="ECO:0007669"/>
    <property type="project" value="InterPro"/>
</dbReference>
<name>A0A8X6TKC3_NEPPI</name>
<dbReference type="SUPFAM" id="SSF53098">
    <property type="entry name" value="Ribonuclease H-like"/>
    <property type="match status" value="1"/>
</dbReference>
<dbReference type="Gene3D" id="3.30.420.10">
    <property type="entry name" value="Ribonuclease H-like superfamily/Ribonuclease H"/>
    <property type="match status" value="1"/>
</dbReference>
<protein>
    <submittedName>
        <fullName evidence="1">Uncharacterized protein</fullName>
    </submittedName>
</protein>
<dbReference type="OrthoDB" id="6460866at2759"/>
<keyword evidence="2" id="KW-1185">Reference proteome</keyword>
<sequence length="85" mass="10031">MQGWISRLAEPQRIICDLSGQFKFGLSHNVFHLQGIQLPITITYTLQCNRMVERFRRPLKQALSRSRLARGPFDCSLRIEFRLLR</sequence>
<reference evidence="1" key="1">
    <citation type="submission" date="2020-08" db="EMBL/GenBank/DDBJ databases">
        <title>Multicomponent nature underlies the extraordinary mechanical properties of spider dragline silk.</title>
        <authorList>
            <person name="Kono N."/>
            <person name="Nakamura H."/>
            <person name="Mori M."/>
            <person name="Yoshida Y."/>
            <person name="Ohtoshi R."/>
            <person name="Malay A.D."/>
            <person name="Moran D.A.P."/>
            <person name="Tomita M."/>
            <person name="Numata K."/>
            <person name="Arakawa K."/>
        </authorList>
    </citation>
    <scope>NUCLEOTIDE SEQUENCE</scope>
</reference>
<evidence type="ECO:0000313" key="1">
    <source>
        <dbReference type="EMBL" id="GFT27368.1"/>
    </source>
</evidence>
<dbReference type="InterPro" id="IPR036397">
    <property type="entry name" value="RNaseH_sf"/>
</dbReference>
<gene>
    <name evidence="1" type="ORF">NPIL_312261</name>
</gene>
<comment type="caution">
    <text evidence="1">The sequence shown here is derived from an EMBL/GenBank/DDBJ whole genome shotgun (WGS) entry which is preliminary data.</text>
</comment>
<organism evidence="1 2">
    <name type="scientific">Nephila pilipes</name>
    <name type="common">Giant wood spider</name>
    <name type="synonym">Nephila maculata</name>
    <dbReference type="NCBI Taxonomy" id="299642"/>
    <lineage>
        <taxon>Eukaryota</taxon>
        <taxon>Metazoa</taxon>
        <taxon>Ecdysozoa</taxon>
        <taxon>Arthropoda</taxon>
        <taxon>Chelicerata</taxon>
        <taxon>Arachnida</taxon>
        <taxon>Araneae</taxon>
        <taxon>Araneomorphae</taxon>
        <taxon>Entelegynae</taxon>
        <taxon>Araneoidea</taxon>
        <taxon>Nephilidae</taxon>
        <taxon>Nephila</taxon>
    </lineage>
</organism>
<dbReference type="AlphaFoldDB" id="A0A8X6TKC3"/>
<dbReference type="Proteomes" id="UP000887013">
    <property type="component" value="Unassembled WGS sequence"/>
</dbReference>
<dbReference type="InterPro" id="IPR012337">
    <property type="entry name" value="RNaseH-like_sf"/>
</dbReference>
<proteinExistence type="predicted"/>
<accession>A0A8X6TKC3</accession>